<dbReference type="Gramene" id="OB04G32620.1">
    <property type="protein sequence ID" value="OB04G32620.1"/>
    <property type="gene ID" value="OB04G32620"/>
</dbReference>
<evidence type="ECO:0000313" key="9">
    <source>
        <dbReference type="EnsemblPlants" id="OB04G32620.1"/>
    </source>
</evidence>
<dbReference type="GO" id="GO:0006952">
    <property type="term" value="P:defense response"/>
    <property type="evidence" value="ECO:0007669"/>
    <property type="project" value="UniProtKB-KW"/>
</dbReference>
<dbReference type="PRINTS" id="PR00364">
    <property type="entry name" value="DISEASERSIST"/>
</dbReference>
<reference evidence="9" key="2">
    <citation type="submission" date="2013-04" db="UniProtKB">
        <authorList>
            <consortium name="EnsemblPlants"/>
        </authorList>
    </citation>
    <scope>IDENTIFICATION</scope>
</reference>
<dbReference type="InterPro" id="IPR027417">
    <property type="entry name" value="P-loop_NTPase"/>
</dbReference>
<comment type="similarity">
    <text evidence="1">Belongs to the disease resistance NB-LRR family.</text>
</comment>
<evidence type="ECO:0000256" key="1">
    <source>
        <dbReference type="ARBA" id="ARBA00008894"/>
    </source>
</evidence>
<evidence type="ECO:0000256" key="4">
    <source>
        <dbReference type="ARBA" id="ARBA00022741"/>
    </source>
</evidence>
<keyword evidence="6" id="KW-0067">ATP-binding</keyword>
<dbReference type="eggNOG" id="KOG4658">
    <property type="taxonomic scope" value="Eukaryota"/>
</dbReference>
<dbReference type="Gene3D" id="1.10.8.430">
    <property type="entry name" value="Helical domain of apoptotic protease-activating factors"/>
    <property type="match status" value="1"/>
</dbReference>
<dbReference type="STRING" id="4533.J3M1I7"/>
<dbReference type="PANTHER" id="PTHR36766">
    <property type="entry name" value="PLANT BROAD-SPECTRUM MILDEW RESISTANCE PROTEIN RPW8"/>
    <property type="match status" value="1"/>
</dbReference>
<dbReference type="OMA" id="RQEYANI"/>
<evidence type="ECO:0000256" key="5">
    <source>
        <dbReference type="ARBA" id="ARBA00022821"/>
    </source>
</evidence>
<name>J3M1I7_ORYBR</name>
<dbReference type="GO" id="GO:0043531">
    <property type="term" value="F:ADP binding"/>
    <property type="evidence" value="ECO:0007669"/>
    <property type="project" value="InterPro"/>
</dbReference>
<keyword evidence="4" id="KW-0547">Nucleotide-binding</keyword>
<dbReference type="Proteomes" id="UP000006038">
    <property type="component" value="Chromosome 4"/>
</dbReference>
<accession>J3M1I7</accession>
<dbReference type="AlphaFoldDB" id="J3M1I7"/>
<evidence type="ECO:0000256" key="3">
    <source>
        <dbReference type="ARBA" id="ARBA00022737"/>
    </source>
</evidence>
<dbReference type="HOGENOM" id="CLU_000837_9_0_1"/>
<sequence length="456" mass="52139">MMELVGNVVDAAIGWLMQSILGSFCGQMKVWIREVGLAEDVEKLKSEMRNMEMVLAASLRRNIDNKPLAQSLDDLRELLYDAEDVMDELDYYWLQQQIEKGEGCNVVAGSNPEPSYASSPMLSSPYQLISSARSQITSWVSSGRKRKREEEHTTDSTMLPFEIKLDISKRINGIVNNLQKIGHFVQGFLQLEISCLEFTSNQRQSVYRNRRLTTSVPIELKVYGRDADRDKIIELLVNDETSGLRVLPVVGIGGIGKTTLARFVYQDQRIIDHFDLKIWICVSTNFNEVRLTLEILEHVCKDRQEYKGVSNFNLLQEILLKYIRGKRFLIIFDDMWEDRDRSGWDNLLAPLKHSQVTGSVVLATTRRNSVAEMIGTMDAFQIIGLDEKEFWLFFKACAFGNEDYVGHPSLQSIGRQIAKALKGCPLAARSVGALLNRNVNYEHWRTIQDKWKSLQV</sequence>
<proteinExistence type="inferred from homology"/>
<dbReference type="Gene3D" id="1.20.5.4130">
    <property type="match status" value="1"/>
</dbReference>
<dbReference type="SUPFAM" id="SSF52540">
    <property type="entry name" value="P-loop containing nucleoside triphosphate hydrolases"/>
    <property type="match status" value="1"/>
</dbReference>
<keyword evidence="3" id="KW-0677">Repeat</keyword>
<dbReference type="InterPro" id="IPR002182">
    <property type="entry name" value="NB-ARC"/>
</dbReference>
<dbReference type="Pfam" id="PF00931">
    <property type="entry name" value="NB-ARC"/>
    <property type="match status" value="1"/>
</dbReference>
<dbReference type="PANTHER" id="PTHR36766:SF64">
    <property type="entry name" value="OS12G0206100 PROTEIN"/>
    <property type="match status" value="1"/>
</dbReference>
<evidence type="ECO:0000313" key="10">
    <source>
        <dbReference type="Proteomes" id="UP000006038"/>
    </source>
</evidence>
<reference evidence="9" key="1">
    <citation type="journal article" date="2013" name="Nat. Commun.">
        <title>Whole-genome sequencing of Oryza brachyantha reveals mechanisms underlying Oryza genome evolution.</title>
        <authorList>
            <person name="Chen J."/>
            <person name="Huang Q."/>
            <person name="Gao D."/>
            <person name="Wang J."/>
            <person name="Lang Y."/>
            <person name="Liu T."/>
            <person name="Li B."/>
            <person name="Bai Z."/>
            <person name="Luis Goicoechea J."/>
            <person name="Liang C."/>
            <person name="Chen C."/>
            <person name="Zhang W."/>
            <person name="Sun S."/>
            <person name="Liao Y."/>
            <person name="Zhang X."/>
            <person name="Yang L."/>
            <person name="Song C."/>
            <person name="Wang M."/>
            <person name="Shi J."/>
            <person name="Liu G."/>
            <person name="Liu J."/>
            <person name="Zhou H."/>
            <person name="Zhou W."/>
            <person name="Yu Q."/>
            <person name="An N."/>
            <person name="Chen Y."/>
            <person name="Cai Q."/>
            <person name="Wang B."/>
            <person name="Liu B."/>
            <person name="Min J."/>
            <person name="Huang Y."/>
            <person name="Wu H."/>
            <person name="Li Z."/>
            <person name="Zhang Y."/>
            <person name="Yin Y."/>
            <person name="Song W."/>
            <person name="Jiang J."/>
            <person name="Jackson S.A."/>
            <person name="Wing R.A."/>
            <person name="Wang J."/>
            <person name="Chen M."/>
        </authorList>
    </citation>
    <scope>NUCLEOTIDE SEQUENCE [LARGE SCALE GENOMIC DNA]</scope>
    <source>
        <strain evidence="9">cv. IRGC 101232</strain>
    </source>
</reference>
<evidence type="ECO:0000256" key="2">
    <source>
        <dbReference type="ARBA" id="ARBA00022614"/>
    </source>
</evidence>
<feature type="domain" description="NB-ARC" evidence="7">
    <location>
        <begin position="227"/>
        <end position="402"/>
    </location>
</feature>
<keyword evidence="5" id="KW-0611">Plant defense</keyword>
<dbReference type="InterPro" id="IPR042197">
    <property type="entry name" value="Apaf_helical"/>
</dbReference>
<dbReference type="InterPro" id="IPR041118">
    <property type="entry name" value="Rx_N"/>
</dbReference>
<evidence type="ECO:0000259" key="7">
    <source>
        <dbReference type="Pfam" id="PF00931"/>
    </source>
</evidence>
<dbReference type="Gene3D" id="3.40.50.300">
    <property type="entry name" value="P-loop containing nucleotide triphosphate hydrolases"/>
    <property type="match status" value="1"/>
</dbReference>
<organism evidence="9">
    <name type="scientific">Oryza brachyantha</name>
    <name type="common">malo sina</name>
    <dbReference type="NCBI Taxonomy" id="4533"/>
    <lineage>
        <taxon>Eukaryota</taxon>
        <taxon>Viridiplantae</taxon>
        <taxon>Streptophyta</taxon>
        <taxon>Embryophyta</taxon>
        <taxon>Tracheophyta</taxon>
        <taxon>Spermatophyta</taxon>
        <taxon>Magnoliopsida</taxon>
        <taxon>Liliopsida</taxon>
        <taxon>Poales</taxon>
        <taxon>Poaceae</taxon>
        <taxon>BOP clade</taxon>
        <taxon>Oryzoideae</taxon>
        <taxon>Oryzeae</taxon>
        <taxon>Oryzinae</taxon>
        <taxon>Oryza</taxon>
    </lineage>
</organism>
<feature type="domain" description="Disease resistance N-terminal" evidence="8">
    <location>
        <begin position="35"/>
        <end position="98"/>
    </location>
</feature>
<keyword evidence="10" id="KW-1185">Reference proteome</keyword>
<dbReference type="GO" id="GO:0005524">
    <property type="term" value="F:ATP binding"/>
    <property type="evidence" value="ECO:0007669"/>
    <property type="project" value="UniProtKB-KW"/>
</dbReference>
<dbReference type="EnsemblPlants" id="OB04G32620.1">
    <property type="protein sequence ID" value="OB04G32620.1"/>
    <property type="gene ID" value="OB04G32620"/>
</dbReference>
<evidence type="ECO:0008006" key="11">
    <source>
        <dbReference type="Google" id="ProtNLM"/>
    </source>
</evidence>
<evidence type="ECO:0000259" key="8">
    <source>
        <dbReference type="Pfam" id="PF18052"/>
    </source>
</evidence>
<dbReference type="Pfam" id="PF18052">
    <property type="entry name" value="Rx_N"/>
    <property type="match status" value="1"/>
</dbReference>
<keyword evidence="2" id="KW-0433">Leucine-rich repeat</keyword>
<evidence type="ECO:0000256" key="6">
    <source>
        <dbReference type="ARBA" id="ARBA00022840"/>
    </source>
</evidence>
<protein>
    <recommendedName>
        <fullName evidence="11">NB-ARC domain-containing protein</fullName>
    </recommendedName>
</protein>